<dbReference type="InterPro" id="IPR000600">
    <property type="entry name" value="ROK"/>
</dbReference>
<evidence type="ECO:0000313" key="2">
    <source>
        <dbReference type="EMBL" id="KWT82487.1"/>
    </source>
</evidence>
<dbReference type="InterPro" id="IPR043129">
    <property type="entry name" value="ATPase_NBD"/>
</dbReference>
<protein>
    <submittedName>
        <fullName evidence="2">Glucokinase</fullName>
        <ecNumber evidence="2">2.7.1.2</ecNumber>
    </submittedName>
</protein>
<dbReference type="EC" id="2.7.1.2" evidence="2"/>
<dbReference type="SUPFAM" id="SSF53067">
    <property type="entry name" value="Actin-like ATPase domain"/>
    <property type="match status" value="1"/>
</dbReference>
<dbReference type="Gene3D" id="3.30.420.40">
    <property type="match status" value="2"/>
</dbReference>
<keyword evidence="2" id="KW-0808">Transferase</keyword>
<evidence type="ECO:0000256" key="1">
    <source>
        <dbReference type="ARBA" id="ARBA00006479"/>
    </source>
</evidence>
<reference evidence="2 3" key="1">
    <citation type="submission" date="2015-11" db="EMBL/GenBank/DDBJ databases">
        <authorList>
            <person name="Lin W."/>
        </authorList>
    </citation>
    <scope>NUCLEOTIDE SEQUENCE [LARGE SCALE GENOMIC DNA]</scope>
    <source>
        <strain evidence="2 3">HCH-1</strain>
    </source>
</reference>
<accession>A0ABR5SEW4</accession>
<comment type="similarity">
    <text evidence="1">Belongs to the ROK (NagC/XylR) family.</text>
</comment>
<dbReference type="EMBL" id="LNQR01000089">
    <property type="protein sequence ID" value="KWT82487.1"/>
    <property type="molecule type" value="Genomic_DNA"/>
</dbReference>
<dbReference type="Proteomes" id="UP000060487">
    <property type="component" value="Unassembled WGS sequence"/>
</dbReference>
<dbReference type="GO" id="GO:0004340">
    <property type="term" value="F:glucokinase activity"/>
    <property type="evidence" value="ECO:0007669"/>
    <property type="project" value="UniProtKB-EC"/>
</dbReference>
<keyword evidence="3" id="KW-1185">Reference proteome</keyword>
<sequence length="299" mass="31286">MSKPFSIGVDLGGTNLRVAVVSREGEIVDRITVSSTGNVIESLIGAIERLFSDKINGIGLAVAGLTDGKKILSSPNLPILKEIDFVGMLQSRFNTPVYLGNDASVAALGESISGAGKDMNTFVMLTLGTGIGGGVVYNRRLLNIAGELGHVIVEPGGRLCGCGGKGCLEAYASARAMSTVAMEAIELKRDTMMTQYGSRDIMPADIYKYALEGDPLAIEIFKTAGFYLGIGIANYINIFGPDAIILMGGLIGAWDIYVKKAIKTAATAAFKELYAKTAIIPSKLGGDAGIIGAAELTYC</sequence>
<dbReference type="PANTHER" id="PTHR18964">
    <property type="entry name" value="ROK (REPRESSOR, ORF, KINASE) FAMILY"/>
    <property type="match status" value="1"/>
</dbReference>
<dbReference type="PANTHER" id="PTHR18964:SF149">
    <property type="entry name" value="BIFUNCTIONAL UDP-N-ACETYLGLUCOSAMINE 2-EPIMERASE_N-ACETYLMANNOSAMINE KINASE"/>
    <property type="match status" value="1"/>
</dbReference>
<dbReference type="RefSeq" id="WP_085053123.1">
    <property type="nucleotide sequence ID" value="NZ_LNQR01000089.1"/>
</dbReference>
<comment type="caution">
    <text evidence="2">The sequence shown here is derived from an EMBL/GenBank/DDBJ whole genome shotgun (WGS) entry which is preliminary data.</text>
</comment>
<name>A0ABR5SEW4_9BACT</name>
<evidence type="ECO:0000313" key="3">
    <source>
        <dbReference type="Proteomes" id="UP000060487"/>
    </source>
</evidence>
<proteinExistence type="inferred from homology"/>
<dbReference type="Pfam" id="PF00480">
    <property type="entry name" value="ROK"/>
    <property type="match status" value="1"/>
</dbReference>
<gene>
    <name evidence="2" type="ORF">ASN18_2519</name>
</gene>
<organism evidence="2 3">
    <name type="scientific">Candidatus Magnetominusculus xianensis</name>
    <dbReference type="NCBI Taxonomy" id="1748249"/>
    <lineage>
        <taxon>Bacteria</taxon>
        <taxon>Pseudomonadati</taxon>
        <taxon>Nitrospirota</taxon>
        <taxon>Nitrospiria</taxon>
        <taxon>Nitrospirales</taxon>
        <taxon>Nitrospiraceae</taxon>
        <taxon>Candidatus Magnetominusculus</taxon>
    </lineage>
</organism>